<keyword evidence="3" id="KW-1185">Reference proteome</keyword>
<dbReference type="Gene3D" id="3.30.420.10">
    <property type="entry name" value="Ribonuclease H-like superfamily/Ribonuclease H"/>
    <property type="match status" value="1"/>
</dbReference>
<dbReference type="InterPro" id="IPR038717">
    <property type="entry name" value="Tc1-like_DDE_dom"/>
</dbReference>
<dbReference type="Pfam" id="PF13358">
    <property type="entry name" value="DDE_3"/>
    <property type="match status" value="1"/>
</dbReference>
<organism evidence="2 3">
    <name type="scientific">Trichonephila clavipes</name>
    <name type="common">Golden silk orbweaver</name>
    <name type="synonym">Nephila clavipes</name>
    <dbReference type="NCBI Taxonomy" id="2585209"/>
    <lineage>
        <taxon>Eukaryota</taxon>
        <taxon>Metazoa</taxon>
        <taxon>Ecdysozoa</taxon>
        <taxon>Arthropoda</taxon>
        <taxon>Chelicerata</taxon>
        <taxon>Arachnida</taxon>
        <taxon>Araneae</taxon>
        <taxon>Araneomorphae</taxon>
        <taxon>Entelegynae</taxon>
        <taxon>Araneoidea</taxon>
        <taxon>Nephilidae</taxon>
        <taxon>Trichonephila</taxon>
    </lineage>
</organism>
<gene>
    <name evidence="2" type="primary">TCB2_312</name>
    <name evidence="2" type="ORF">TNCV_1124301</name>
</gene>
<reference evidence="2" key="1">
    <citation type="submission" date="2020-08" db="EMBL/GenBank/DDBJ databases">
        <title>Multicomponent nature underlies the extraordinary mechanical properties of spider dragline silk.</title>
        <authorList>
            <person name="Kono N."/>
            <person name="Nakamura H."/>
            <person name="Mori M."/>
            <person name="Yoshida Y."/>
            <person name="Ohtoshi R."/>
            <person name="Malay A.D."/>
            <person name="Moran D.A.P."/>
            <person name="Tomita M."/>
            <person name="Numata K."/>
            <person name="Arakawa K."/>
        </authorList>
    </citation>
    <scope>NUCLEOTIDE SEQUENCE</scope>
</reference>
<comment type="caution">
    <text evidence="2">The sequence shown here is derived from an EMBL/GenBank/DDBJ whole genome shotgun (WGS) entry which is preliminary data.</text>
</comment>
<evidence type="ECO:0000313" key="3">
    <source>
        <dbReference type="Proteomes" id="UP000887159"/>
    </source>
</evidence>
<dbReference type="Proteomes" id="UP000887159">
    <property type="component" value="Unassembled WGS sequence"/>
</dbReference>
<sequence length="244" mass="27790">MMLLRLNRKLDEALGSGPVGLCLKTSLSTQTLFVLLEQLDKDINARIASKSKLPDLHDFDRGQIVGGGTHGPFKFLNHWTTRIFKVDSVKSTWMVDKKLAIGLGSLVRVPTSLNAIRYVKLLRDHLHPFILFHYPHSNGVFQQDNCTSHKSRLATGWLDEHSSELPVINWPLRSPNLNPIENLWVVLEQEMKGRHIAPTNLTELWTDLANIWQVIPMERFHKLIEYKPGHAAAFIKASYGPTLY</sequence>
<feature type="domain" description="Tc1-like transposase DDE" evidence="1">
    <location>
        <begin position="135"/>
        <end position="195"/>
    </location>
</feature>
<proteinExistence type="predicted"/>
<dbReference type="EMBL" id="BMAU01021301">
    <property type="protein sequence ID" value="GFY10908.1"/>
    <property type="molecule type" value="Genomic_DNA"/>
</dbReference>
<evidence type="ECO:0000259" key="1">
    <source>
        <dbReference type="Pfam" id="PF13358"/>
    </source>
</evidence>
<evidence type="ECO:0000313" key="2">
    <source>
        <dbReference type="EMBL" id="GFY10908.1"/>
    </source>
</evidence>
<dbReference type="AlphaFoldDB" id="A0A8X6SQ12"/>
<dbReference type="GO" id="GO:0003676">
    <property type="term" value="F:nucleic acid binding"/>
    <property type="evidence" value="ECO:0007669"/>
    <property type="project" value="InterPro"/>
</dbReference>
<accession>A0A8X6SQ12</accession>
<protein>
    <submittedName>
        <fullName evidence="2">Transposable element Tcb2 transposase</fullName>
    </submittedName>
</protein>
<name>A0A8X6SQ12_TRICX</name>
<dbReference type="InterPro" id="IPR036397">
    <property type="entry name" value="RNaseH_sf"/>
</dbReference>